<dbReference type="InterPro" id="IPR050107">
    <property type="entry name" value="ABC_carbohydrate_import_ATPase"/>
</dbReference>
<dbReference type="GO" id="GO:0016887">
    <property type="term" value="F:ATP hydrolysis activity"/>
    <property type="evidence" value="ECO:0007669"/>
    <property type="project" value="InterPro"/>
</dbReference>
<keyword evidence="3" id="KW-0677">Repeat</keyword>
<evidence type="ECO:0000313" key="9">
    <source>
        <dbReference type="Proteomes" id="UP000315112"/>
    </source>
</evidence>
<dbReference type="Proteomes" id="UP000315112">
    <property type="component" value="Unassembled WGS sequence"/>
</dbReference>
<evidence type="ECO:0000259" key="6">
    <source>
        <dbReference type="PROSITE" id="PS50893"/>
    </source>
</evidence>
<reference evidence="8" key="2">
    <citation type="submission" date="2019-07" db="EMBL/GenBank/DDBJ databases">
        <authorList>
            <person name="Whitman W."/>
            <person name="Huntemann M."/>
            <person name="Clum A."/>
            <person name="Pillay M."/>
            <person name="Palaniappan K."/>
            <person name="Varghese N."/>
            <person name="Mikhailova N."/>
            <person name="Stamatis D."/>
            <person name="Reddy T."/>
            <person name="Daum C."/>
            <person name="Shapiro N."/>
            <person name="Ivanova N."/>
            <person name="Kyrpides N."/>
            <person name="Woyke T."/>
        </authorList>
    </citation>
    <scope>NUCLEOTIDE SEQUENCE</scope>
    <source>
        <strain evidence="8">CGMCC 1.10685</strain>
    </source>
</reference>
<dbReference type="InterPro" id="IPR003439">
    <property type="entry name" value="ABC_transporter-like_ATP-bd"/>
</dbReference>
<evidence type="ECO:0000256" key="1">
    <source>
        <dbReference type="ARBA" id="ARBA00022475"/>
    </source>
</evidence>
<dbReference type="PROSITE" id="PS00211">
    <property type="entry name" value="ABC_TRANSPORTER_1"/>
    <property type="match status" value="2"/>
</dbReference>
<evidence type="ECO:0000313" key="10">
    <source>
        <dbReference type="Proteomes" id="UP000437862"/>
    </source>
</evidence>
<dbReference type="OrthoDB" id="9776369at2"/>
<feature type="domain" description="ABC transporter" evidence="6">
    <location>
        <begin position="264"/>
        <end position="512"/>
    </location>
</feature>
<keyword evidence="1" id="KW-0472">Membrane</keyword>
<gene>
    <name evidence="7" type="ORF">GO485_15510</name>
    <name evidence="8" type="ORF">IP92_05074</name>
</gene>
<dbReference type="PROSITE" id="PS50893">
    <property type="entry name" value="ABC_TRANSPORTER_2"/>
    <property type="match status" value="2"/>
</dbReference>
<reference evidence="8 9" key="1">
    <citation type="journal article" date="2015" name="Stand. Genomic Sci.">
        <title>Genomic Encyclopedia of Bacterial and Archaeal Type Strains, Phase III: the genomes of soil and plant-associated and newly described type strains.</title>
        <authorList>
            <person name="Whitman W.B."/>
            <person name="Woyke T."/>
            <person name="Klenk H.P."/>
            <person name="Zhou Y."/>
            <person name="Lilburn T.G."/>
            <person name="Beck B.J."/>
            <person name="De Vos P."/>
            <person name="Vandamme P."/>
            <person name="Eisen J.A."/>
            <person name="Garrity G."/>
            <person name="Hugenholtz P."/>
            <person name="Kyrpides N.C."/>
        </authorList>
    </citation>
    <scope>NUCLEOTIDE SEQUENCE [LARGE SCALE GENOMIC DNA]</scope>
    <source>
        <strain evidence="8 9">CGMCC 1.10685</strain>
    </source>
</reference>
<evidence type="ECO:0000313" key="7">
    <source>
        <dbReference type="EMBL" id="QGZ40319.1"/>
    </source>
</evidence>
<dbReference type="CDD" id="cd03215">
    <property type="entry name" value="ABC_Carb_Monos_II"/>
    <property type="match status" value="1"/>
</dbReference>
<name>A0A562PGG3_9BURK</name>
<dbReference type="InterPro" id="IPR027417">
    <property type="entry name" value="P-loop_NTPase"/>
</dbReference>
<dbReference type="EMBL" id="CP046904">
    <property type="protein sequence ID" value="QGZ40319.1"/>
    <property type="molecule type" value="Genomic_DNA"/>
</dbReference>
<evidence type="ECO:0000256" key="3">
    <source>
        <dbReference type="ARBA" id="ARBA00022737"/>
    </source>
</evidence>
<dbReference type="SUPFAM" id="SSF52540">
    <property type="entry name" value="P-loop containing nucleoside triphosphate hydrolases"/>
    <property type="match status" value="2"/>
</dbReference>
<dbReference type="InterPro" id="IPR017871">
    <property type="entry name" value="ABC_transporter-like_CS"/>
</dbReference>
<keyword evidence="10" id="KW-1185">Reference proteome</keyword>
<evidence type="ECO:0000256" key="5">
    <source>
        <dbReference type="ARBA" id="ARBA00022840"/>
    </source>
</evidence>
<accession>A0A562PGG3</accession>
<dbReference type="CDD" id="cd03216">
    <property type="entry name" value="ABC_Carb_Monos_I"/>
    <property type="match status" value="1"/>
</dbReference>
<dbReference type="Gene3D" id="3.40.50.300">
    <property type="entry name" value="P-loop containing nucleotide triphosphate hydrolases"/>
    <property type="match status" value="2"/>
</dbReference>
<keyword evidence="4" id="KW-0547">Nucleotide-binding</keyword>
<keyword evidence="5 8" id="KW-0067">ATP-binding</keyword>
<keyword evidence="1" id="KW-1003">Cell membrane</keyword>
<dbReference type="PANTHER" id="PTHR43790">
    <property type="entry name" value="CARBOHYDRATE TRANSPORT ATP-BINDING PROTEIN MG119-RELATED"/>
    <property type="match status" value="1"/>
</dbReference>
<sequence length="530" mass="56522">MSEPHAPPPGRHNEPRLQLLGISKIYPSVIANADVNLTVMPGEIHAVLGENGAGKSTLMKMIYGVTRPNAGEIMWEGRQVHIPSPAAARRLGIGMVFQHFALFETLTVAENIALALDDKVAPRELAPRIRAVSEQYGLPLDPDRHVHSMSVGERQRVEIVRCLLQHPRLLIMDEPTSVLTPDAVQKLFVSLRQLATEGVSILYISHKLDEIRALCDKATVLRAGRVSGTATPRTQSAHELAELMIGGDLPTCTLAPRAPAEVRLALDKLTVASADPFGTDLRDISLEVRAGEIVGLAGVSGNGQQELMKAISGELPLRDANAIRILGQAAGRLDAAQRRRLGLGFVPEERLGRGAVPAMSLADNALLTGYLAGPAGMLKGGLVRRGAVRAFAERVIERFNVKCGGAKAVASSLSGGNLQKFIVGREIALAPRGMVLAQPTWGVDVGAAMLIRQAIIGLRDQGVAVLVISEELDELFMMCDRIAVLAKGRLSPTIPAHEATIDRIGLWMSGDFSTGGAAATIEEGTHHVPA</sequence>
<keyword evidence="2 8" id="KW-0762">Sugar transport</keyword>
<dbReference type="EMBL" id="VLKW01000012">
    <property type="protein sequence ID" value="TWI43509.1"/>
    <property type="molecule type" value="Genomic_DNA"/>
</dbReference>
<proteinExistence type="predicted"/>
<evidence type="ECO:0000256" key="4">
    <source>
        <dbReference type="ARBA" id="ARBA00022741"/>
    </source>
</evidence>
<protein>
    <submittedName>
        <fullName evidence="7">ATP-binding cassette domain-containing protein</fullName>
    </submittedName>
    <submittedName>
        <fullName evidence="8">Simple sugar transport system ATP-binding protein</fullName>
    </submittedName>
</protein>
<reference evidence="7 10" key="3">
    <citation type="submission" date="2019-12" db="EMBL/GenBank/DDBJ databases">
        <title>Draft Genome Sequences of Six Type Strains of the Genus Massilia.</title>
        <authorList>
            <person name="Miess H."/>
            <person name="Frediansyah A."/>
            <person name="Goeker M."/>
            <person name="Gross H."/>
        </authorList>
    </citation>
    <scope>NUCLEOTIDE SEQUENCE [LARGE SCALE GENOMIC DNA]</scope>
    <source>
        <strain evidence="7 10">DSM 26639</strain>
    </source>
</reference>
<dbReference type="GO" id="GO:0005524">
    <property type="term" value="F:ATP binding"/>
    <property type="evidence" value="ECO:0007669"/>
    <property type="project" value="UniProtKB-KW"/>
</dbReference>
<dbReference type="SMART" id="SM00382">
    <property type="entry name" value="AAA"/>
    <property type="match status" value="1"/>
</dbReference>
<dbReference type="Pfam" id="PF00005">
    <property type="entry name" value="ABC_tran"/>
    <property type="match status" value="2"/>
</dbReference>
<dbReference type="InterPro" id="IPR003593">
    <property type="entry name" value="AAA+_ATPase"/>
</dbReference>
<dbReference type="Proteomes" id="UP000437862">
    <property type="component" value="Chromosome"/>
</dbReference>
<dbReference type="AlphaFoldDB" id="A0A562PGG3"/>
<feature type="domain" description="ABC transporter" evidence="6">
    <location>
        <begin position="17"/>
        <end position="248"/>
    </location>
</feature>
<dbReference type="RefSeq" id="WP_145880533.1">
    <property type="nucleotide sequence ID" value="NZ_CP046904.1"/>
</dbReference>
<dbReference type="PANTHER" id="PTHR43790:SF4">
    <property type="entry name" value="GUANOSINE IMPORT ATP-BINDING PROTEIN NUPO"/>
    <property type="match status" value="1"/>
</dbReference>
<keyword evidence="2 8" id="KW-0813">Transport</keyword>
<organism evidence="8 9">
    <name type="scientific">Pseudoduganella flava</name>
    <dbReference type="NCBI Taxonomy" id="871742"/>
    <lineage>
        <taxon>Bacteria</taxon>
        <taxon>Pseudomonadati</taxon>
        <taxon>Pseudomonadota</taxon>
        <taxon>Betaproteobacteria</taxon>
        <taxon>Burkholderiales</taxon>
        <taxon>Oxalobacteraceae</taxon>
        <taxon>Telluria group</taxon>
        <taxon>Pseudoduganella</taxon>
    </lineage>
</organism>
<evidence type="ECO:0000313" key="8">
    <source>
        <dbReference type="EMBL" id="TWI43509.1"/>
    </source>
</evidence>
<evidence type="ECO:0000256" key="2">
    <source>
        <dbReference type="ARBA" id="ARBA00022597"/>
    </source>
</evidence>